<dbReference type="GO" id="GO:0016787">
    <property type="term" value="F:hydrolase activity"/>
    <property type="evidence" value="ECO:0007669"/>
    <property type="project" value="UniProtKB-KW"/>
</dbReference>
<dbReference type="SMART" id="SM00487">
    <property type="entry name" value="DEXDc"/>
    <property type="match status" value="1"/>
</dbReference>
<dbReference type="InterPro" id="IPR027417">
    <property type="entry name" value="P-loop_NTPase"/>
</dbReference>
<dbReference type="Proteomes" id="UP001152797">
    <property type="component" value="Unassembled WGS sequence"/>
</dbReference>
<evidence type="ECO:0000313" key="7">
    <source>
        <dbReference type="EMBL" id="CAL4779368.1"/>
    </source>
</evidence>
<organism evidence="5">
    <name type="scientific">Cladocopium goreaui</name>
    <dbReference type="NCBI Taxonomy" id="2562237"/>
    <lineage>
        <taxon>Eukaryota</taxon>
        <taxon>Sar</taxon>
        <taxon>Alveolata</taxon>
        <taxon>Dinophyceae</taxon>
        <taxon>Suessiales</taxon>
        <taxon>Symbiodiniaceae</taxon>
        <taxon>Cladocopium</taxon>
    </lineage>
</organism>
<dbReference type="InterPro" id="IPR038718">
    <property type="entry name" value="SNF2-like_sf"/>
</dbReference>
<dbReference type="PROSITE" id="PS51192">
    <property type="entry name" value="HELICASE_ATP_BIND_1"/>
    <property type="match status" value="1"/>
</dbReference>
<dbReference type="EMBL" id="CAMXCT020001668">
    <property type="protein sequence ID" value="CAL1145431.1"/>
    <property type="molecule type" value="Genomic_DNA"/>
</dbReference>
<dbReference type="OrthoDB" id="431520at2759"/>
<dbReference type="InterPro" id="IPR049730">
    <property type="entry name" value="SNF2/RAD54-like_C"/>
</dbReference>
<feature type="coiled-coil region" evidence="2">
    <location>
        <begin position="265"/>
        <end position="292"/>
    </location>
</feature>
<dbReference type="Pfam" id="PF00176">
    <property type="entry name" value="SNF2-rel_dom"/>
    <property type="match status" value="1"/>
</dbReference>
<evidence type="ECO:0000313" key="6">
    <source>
        <dbReference type="EMBL" id="CAL1145431.1"/>
    </source>
</evidence>
<gene>
    <name evidence="5" type="ORF">C1SCF055_LOCUS18911</name>
</gene>
<dbReference type="CDD" id="cd18793">
    <property type="entry name" value="SF2_C_SNF"/>
    <property type="match status" value="1"/>
</dbReference>
<keyword evidence="7" id="KW-0547">Nucleotide-binding</keyword>
<evidence type="ECO:0000259" key="3">
    <source>
        <dbReference type="PROSITE" id="PS51192"/>
    </source>
</evidence>
<protein>
    <submittedName>
        <fullName evidence="7">Helicase C-terminal domain-containing protein</fullName>
    </submittedName>
</protein>
<name>A0A9P1CIK6_9DINO</name>
<dbReference type="InterPro" id="IPR001650">
    <property type="entry name" value="Helicase_C-like"/>
</dbReference>
<accession>A0A9P1CIK6</accession>
<evidence type="ECO:0000313" key="8">
    <source>
        <dbReference type="Proteomes" id="UP001152797"/>
    </source>
</evidence>
<feature type="non-terminal residue" evidence="5">
    <location>
        <position position="1"/>
    </location>
</feature>
<dbReference type="InterPro" id="IPR014001">
    <property type="entry name" value="Helicase_ATP-bd"/>
</dbReference>
<dbReference type="Pfam" id="PF00271">
    <property type="entry name" value="Helicase_C"/>
    <property type="match status" value="1"/>
</dbReference>
<dbReference type="GO" id="GO:0005524">
    <property type="term" value="F:ATP binding"/>
    <property type="evidence" value="ECO:0007669"/>
    <property type="project" value="InterPro"/>
</dbReference>
<keyword evidence="8" id="KW-1185">Reference proteome</keyword>
<sequence length="1024" mass="114263">MQVLAKHPEEVNEAELRQAKISKKVNDLRRQISYQRQERLMFSWRSRQATEYQAPDPFFGREVLVQPSCLHSSEFIYVSSNWRIRGGKDPNGLYILKPTGTSWSETTQDLRLPPSSFTVLAEPHDKVLVTYQVRVEVPPTAPVAVEPAAPDKAPQALSSDSVVKIERHSALGWVQQRQGVQTQVVLQDGQMKWFPNEDVAVQMPTHRFGVGINVRHARWGLGQIRSAMRTTGVEMYMVAFQGQSDVLSVEDRELMSEKAWWSHCEEEAKSSLEKLEKTLPEAEAEEESATKVVLALHAAFFDKQKAFDDANKALNKVKHSSTLKVQTLVSFKRGKSRPSAWRDIANFVELRWVVCAEVPQERPVILSLEDVKGMARSDTRSLPPDALDPTSSLPKAHDIADGVRTVVVQGQKLNRCVGAKPRKGAYLSLARQTAKQQLVIVEDFGVERVLKHQRKNAPGPEPMHAFALLKAAVGAQPGVVLDAAVEEFYQGPEIGLIRVKEVPPPEQLKDVLRPFQLSGYHWLVNNARNGLGCILADDMGLGKTLQAIAMMLYMKQHGMLNKPMLVVVPKGLLGTWKKELKRWAGDELRLHIYVGPQRQVLPHMAPASAAQPPPPKCRRLNGKQNAKKLYIEKKAVKARVAKQSADVFLTSYGTFRCSVAALSVPNAFGGMLLDEAQQIKNHTTQISRAVGTPVENKLLDLHSQFEYILPGYLASSKADFQRSFGRPVTNSVRRSVRGQAAAARAAAEGTATTGQDHAGLASQESLRRLVKPFLMRRLKTDPEIAADLPEKIEQDQECELTDTQKRIYKAIQEKCLEDTLKVDSFQRRGQVLIMLLALLELCNHPKLVAIPRRPESMLTAIENSEAGAKGSGKIERLMELLEEIVEGGEKVLIFSNYLNTIDMLQNLISNHFKKDVLKIVGGDAGAREDAVEKFQNDPEKNFPVMILSVKAGGTGLTLTAATHVIHFDRQYNPAIEAQATDRAHRIGQKHTVMVHRLISKDTFEEKLNTVMQEKKKLSDVTVRP</sequence>
<dbReference type="PANTHER" id="PTHR10799">
    <property type="entry name" value="SNF2/RAD54 HELICASE FAMILY"/>
    <property type="match status" value="1"/>
</dbReference>
<keyword evidence="7" id="KW-0067">ATP-binding</keyword>
<proteinExistence type="predicted"/>
<dbReference type="PROSITE" id="PS51194">
    <property type="entry name" value="HELICASE_CTER"/>
    <property type="match status" value="1"/>
</dbReference>
<dbReference type="AlphaFoldDB" id="A0A9P1CIK6"/>
<evidence type="ECO:0000256" key="1">
    <source>
        <dbReference type="ARBA" id="ARBA00022801"/>
    </source>
</evidence>
<reference evidence="5" key="1">
    <citation type="submission" date="2022-10" db="EMBL/GenBank/DDBJ databases">
        <authorList>
            <person name="Chen Y."/>
            <person name="Dougan E. K."/>
            <person name="Chan C."/>
            <person name="Rhodes N."/>
            <person name="Thang M."/>
        </authorList>
    </citation>
    <scope>NUCLEOTIDE SEQUENCE</scope>
</reference>
<keyword evidence="7" id="KW-0347">Helicase</keyword>
<reference evidence="6" key="2">
    <citation type="submission" date="2024-04" db="EMBL/GenBank/DDBJ databases">
        <authorList>
            <person name="Chen Y."/>
            <person name="Shah S."/>
            <person name="Dougan E. K."/>
            <person name="Thang M."/>
            <person name="Chan C."/>
        </authorList>
    </citation>
    <scope>NUCLEOTIDE SEQUENCE [LARGE SCALE GENOMIC DNA]</scope>
</reference>
<dbReference type="Gene3D" id="3.40.50.300">
    <property type="entry name" value="P-loop containing nucleotide triphosphate hydrolases"/>
    <property type="match status" value="1"/>
</dbReference>
<keyword evidence="2" id="KW-0175">Coiled coil</keyword>
<feature type="domain" description="Helicase ATP-binding" evidence="3">
    <location>
        <begin position="524"/>
        <end position="711"/>
    </location>
</feature>
<dbReference type="EMBL" id="CAMXCT030001668">
    <property type="protein sequence ID" value="CAL4779368.1"/>
    <property type="molecule type" value="Genomic_DNA"/>
</dbReference>
<comment type="caution">
    <text evidence="5">The sequence shown here is derived from an EMBL/GenBank/DDBJ whole genome shotgun (WGS) entry which is preliminary data.</text>
</comment>
<dbReference type="SUPFAM" id="SSF52540">
    <property type="entry name" value="P-loop containing nucleoside triphosphate hydrolases"/>
    <property type="match status" value="2"/>
</dbReference>
<evidence type="ECO:0000313" key="5">
    <source>
        <dbReference type="EMBL" id="CAI3992056.1"/>
    </source>
</evidence>
<feature type="domain" description="Helicase C-terminal" evidence="4">
    <location>
        <begin position="873"/>
        <end position="1024"/>
    </location>
</feature>
<keyword evidence="1" id="KW-0378">Hydrolase</keyword>
<dbReference type="Gene3D" id="3.40.50.10810">
    <property type="entry name" value="Tandem AAA-ATPase domain"/>
    <property type="match status" value="1"/>
</dbReference>
<dbReference type="SMART" id="SM00490">
    <property type="entry name" value="HELICc"/>
    <property type="match status" value="1"/>
</dbReference>
<dbReference type="EMBL" id="CAMXCT010001668">
    <property type="protein sequence ID" value="CAI3992056.1"/>
    <property type="molecule type" value="Genomic_DNA"/>
</dbReference>
<dbReference type="InterPro" id="IPR000330">
    <property type="entry name" value="SNF2_N"/>
</dbReference>
<dbReference type="GO" id="GO:0004386">
    <property type="term" value="F:helicase activity"/>
    <property type="evidence" value="ECO:0007669"/>
    <property type="project" value="UniProtKB-KW"/>
</dbReference>
<evidence type="ECO:0000256" key="2">
    <source>
        <dbReference type="SAM" id="Coils"/>
    </source>
</evidence>
<evidence type="ECO:0000259" key="4">
    <source>
        <dbReference type="PROSITE" id="PS51194"/>
    </source>
</evidence>